<keyword evidence="1" id="KW-0812">Transmembrane</keyword>
<dbReference type="Proteomes" id="UP001410394">
    <property type="component" value="Unassembled WGS sequence"/>
</dbReference>
<gene>
    <name evidence="2" type="ORF">ABDB84_16625</name>
</gene>
<feature type="transmembrane region" description="Helical" evidence="1">
    <location>
        <begin position="6"/>
        <end position="27"/>
    </location>
</feature>
<organism evidence="2 3">
    <name type="scientific">Uliginosibacterium sediminicola</name>
    <dbReference type="NCBI Taxonomy" id="2024550"/>
    <lineage>
        <taxon>Bacteria</taxon>
        <taxon>Pseudomonadati</taxon>
        <taxon>Pseudomonadota</taxon>
        <taxon>Betaproteobacteria</taxon>
        <taxon>Rhodocyclales</taxon>
        <taxon>Zoogloeaceae</taxon>
        <taxon>Uliginosibacterium</taxon>
    </lineage>
</organism>
<reference evidence="2 3" key="1">
    <citation type="journal article" date="2018" name="Int. J. Syst. Evol. Microbiol.">
        <title>Uliginosibacterium sediminicola sp. nov., isolated from freshwater sediment.</title>
        <authorList>
            <person name="Hwang W.M."/>
            <person name="Kim S.M."/>
            <person name="Kang K."/>
            <person name="Ahn T.Y."/>
        </authorList>
    </citation>
    <scope>NUCLEOTIDE SEQUENCE [LARGE SCALE GENOMIC DNA]</scope>
    <source>
        <strain evidence="2 3">M1-21</strain>
    </source>
</reference>
<evidence type="ECO:0000256" key="1">
    <source>
        <dbReference type="SAM" id="Phobius"/>
    </source>
</evidence>
<dbReference type="EMBL" id="JBDIVE010000010">
    <property type="protein sequence ID" value="MEN3070110.1"/>
    <property type="molecule type" value="Genomic_DNA"/>
</dbReference>
<keyword evidence="1" id="KW-1133">Transmembrane helix</keyword>
<keyword evidence="3" id="KW-1185">Reference proteome</keyword>
<evidence type="ECO:0000313" key="2">
    <source>
        <dbReference type="EMBL" id="MEN3070110.1"/>
    </source>
</evidence>
<evidence type="ECO:0000313" key="3">
    <source>
        <dbReference type="Proteomes" id="UP001410394"/>
    </source>
</evidence>
<name>A0ABU9Z2E1_9RHOO</name>
<keyword evidence="1" id="KW-0472">Membrane</keyword>
<comment type="caution">
    <text evidence="2">The sequence shown here is derived from an EMBL/GenBank/DDBJ whole genome shotgun (WGS) entry which is preliminary data.</text>
</comment>
<dbReference type="RefSeq" id="WP_345920885.1">
    <property type="nucleotide sequence ID" value="NZ_JBDIVE010000010.1"/>
</dbReference>
<sequence>MNMPFSHLAGSVLVGISLSFLFLRVVIEVKRELRTPQPEASGVTTWQS</sequence>
<proteinExistence type="predicted"/>
<protein>
    <submittedName>
        <fullName evidence="2">Uncharacterized protein</fullName>
    </submittedName>
</protein>
<accession>A0ABU9Z2E1</accession>